<dbReference type="GeneID" id="105157520"/>
<dbReference type="RefSeq" id="XP_011072222.1">
    <property type="nucleotide sequence ID" value="XM_011073920.2"/>
</dbReference>
<dbReference type="KEGG" id="sind:105157520"/>
<dbReference type="Proteomes" id="UP000504604">
    <property type="component" value="Linkage group LG3"/>
</dbReference>
<dbReference type="AlphaFoldDB" id="A0A6I9SX83"/>
<organism evidence="1 2">
    <name type="scientific">Sesamum indicum</name>
    <name type="common">Oriental sesame</name>
    <name type="synonym">Sesamum orientale</name>
    <dbReference type="NCBI Taxonomy" id="4182"/>
    <lineage>
        <taxon>Eukaryota</taxon>
        <taxon>Viridiplantae</taxon>
        <taxon>Streptophyta</taxon>
        <taxon>Embryophyta</taxon>
        <taxon>Tracheophyta</taxon>
        <taxon>Spermatophyta</taxon>
        <taxon>Magnoliopsida</taxon>
        <taxon>eudicotyledons</taxon>
        <taxon>Gunneridae</taxon>
        <taxon>Pentapetalae</taxon>
        <taxon>asterids</taxon>
        <taxon>lamiids</taxon>
        <taxon>Lamiales</taxon>
        <taxon>Pedaliaceae</taxon>
        <taxon>Sesamum</taxon>
    </lineage>
</organism>
<dbReference type="OrthoDB" id="1931432at2759"/>
<gene>
    <name evidence="2" type="primary">LOC105157520</name>
</gene>
<dbReference type="PANTHER" id="PTHR34374">
    <property type="entry name" value="LARGE RIBOSOMAL RNA SUBUNIT ACCUMULATION PROTEIN YCED HOMOLOG 1, CHLOROPLASTIC"/>
    <property type="match status" value="1"/>
</dbReference>
<dbReference type="Pfam" id="PF02620">
    <property type="entry name" value="YceD"/>
    <property type="match status" value="1"/>
</dbReference>
<protein>
    <submittedName>
        <fullName evidence="2">Large ribosomal RNA subunit accumulation protein YCED homolog 1, chloroplastic</fullName>
    </submittedName>
</protein>
<evidence type="ECO:0000313" key="2">
    <source>
        <dbReference type="RefSeq" id="XP_011072222.1"/>
    </source>
</evidence>
<sequence length="315" mass="34863">MFRSIASSSATPLLSSPPLQFTSQSHHCVKLHNPFNSNTILKKPFSPSNLTLTKTHSSSSSFHFATHSEKSSDSDWEFRDEEIEGDDHEGCPWEGAILYRRNPGVSHLEFCTTLERLGLGKVSSEVSRTRASEMGLRVVKPTKDCQDGTPVLISVDVARRKQKLRLDGIVRTVLALNCNRCGEAAAQSVYSNFSLLLCEEPIQEPDTINLGVIFGEDKSKNFGMGEAEDDVDSLIDVDDQLYFPVDEKVIDISKNIRDLIHIEITISALCNPNCKGLCLRCGTNLNISSCTCGKHKVENKGYGPLGDLRKQMQKT</sequence>
<name>A0A6I9SX83_SESIN</name>
<dbReference type="FunCoup" id="A0A6I9SX83">
    <property type="interactions" value="1096"/>
</dbReference>
<evidence type="ECO:0000313" key="1">
    <source>
        <dbReference type="Proteomes" id="UP000504604"/>
    </source>
</evidence>
<keyword evidence="1" id="KW-1185">Reference proteome</keyword>
<dbReference type="InParanoid" id="A0A6I9SX83"/>
<proteinExistence type="predicted"/>
<reference evidence="2" key="1">
    <citation type="submission" date="2025-08" db="UniProtKB">
        <authorList>
            <consortium name="RefSeq"/>
        </authorList>
    </citation>
    <scope>IDENTIFICATION</scope>
</reference>
<dbReference type="PANTHER" id="PTHR34374:SF1">
    <property type="entry name" value="LARGE RIBOSOMAL RNA SUBUNIT ACCUMULATION PROTEIN YCED HOMOLOG 1, CHLOROPLASTIC"/>
    <property type="match status" value="1"/>
</dbReference>
<accession>A0A6I9SX83</accession>
<dbReference type="InterPro" id="IPR003772">
    <property type="entry name" value="YceD"/>
</dbReference>